<evidence type="ECO:0000313" key="3">
    <source>
        <dbReference type="Proteomes" id="UP000188354"/>
    </source>
</evidence>
<sequence>MEEYLHYMKTLRSQMNDVEEQAAKISVEEEMQSTNVRTLEKDIDSAKSEISQLKEDSEKMKKEKGEMCSKILEKQKKVASLESDISSLTQQTLELIQQERVGLSAKLSQKRAYYSKVAEDMSAKLQHQQEWFRNEKICREVKEQELDKEKVNGQKSEAEGMGFKLLREASIDGDLVMDNQECDARKNLITKVDSAKAKLDEILLLKAKVLMENNKMKLAIEDVKSSMVDFKPELKAADVTALEEEFNALLSDKAGEREYLQSLENQIEKLKEFRHVVKCACGEEYTVAVNM</sequence>
<dbReference type="AlphaFoldDB" id="A0A1J7H0F0"/>
<keyword evidence="1" id="KW-0175">Coiled coil</keyword>
<dbReference type="STRING" id="3871.A0A1J7H0F0"/>
<reference evidence="2 3" key="1">
    <citation type="journal article" date="2017" name="Plant Biotechnol. J.">
        <title>A comprehensive draft genome sequence for lupin (Lupinus angustifolius), an emerging health food: insights into plant-microbe interactions and legume evolution.</title>
        <authorList>
            <person name="Hane J.K."/>
            <person name="Ming Y."/>
            <person name="Kamphuis L.G."/>
            <person name="Nelson M.N."/>
            <person name="Garg G."/>
            <person name="Atkins C.A."/>
            <person name="Bayer P.E."/>
            <person name="Bravo A."/>
            <person name="Bringans S."/>
            <person name="Cannon S."/>
            <person name="Edwards D."/>
            <person name="Foley R."/>
            <person name="Gao L.L."/>
            <person name="Harrison M.J."/>
            <person name="Huang W."/>
            <person name="Hurgobin B."/>
            <person name="Li S."/>
            <person name="Liu C.W."/>
            <person name="McGrath A."/>
            <person name="Morahan G."/>
            <person name="Murray J."/>
            <person name="Weller J."/>
            <person name="Jian J."/>
            <person name="Singh K.B."/>
        </authorList>
    </citation>
    <scope>NUCLEOTIDE SEQUENCE [LARGE SCALE GENOMIC DNA]</scope>
    <source>
        <strain evidence="3">cv. Tanjil</strain>
        <tissue evidence="2">Whole plant</tissue>
    </source>
</reference>
<evidence type="ECO:0000313" key="2">
    <source>
        <dbReference type="EMBL" id="OIW06214.1"/>
    </source>
</evidence>
<feature type="coiled-coil region" evidence="1">
    <location>
        <begin position="1"/>
        <end position="91"/>
    </location>
</feature>
<dbReference type="EMBL" id="CM007368">
    <property type="protein sequence ID" value="OIW06214.1"/>
    <property type="molecule type" value="Genomic_DNA"/>
</dbReference>
<proteinExistence type="predicted"/>
<dbReference type="PANTHER" id="PTHR38353">
    <property type="entry name" value="TROPOMYOSIN"/>
    <property type="match status" value="1"/>
</dbReference>
<protein>
    <submittedName>
        <fullName evidence="2">Uncharacterized protein</fullName>
    </submittedName>
</protein>
<accession>A0A1J7H0F0</accession>
<keyword evidence="3" id="KW-1185">Reference proteome</keyword>
<dbReference type="PANTHER" id="PTHR38353:SF2">
    <property type="entry name" value="TROPOMYOSIN"/>
    <property type="match status" value="1"/>
</dbReference>
<dbReference type="OMA" id="RHVVKCA"/>
<dbReference type="Proteomes" id="UP000188354">
    <property type="component" value="Chromosome LG08"/>
</dbReference>
<organism evidence="2 3">
    <name type="scientific">Lupinus angustifolius</name>
    <name type="common">Narrow-leaved blue lupine</name>
    <dbReference type="NCBI Taxonomy" id="3871"/>
    <lineage>
        <taxon>Eukaryota</taxon>
        <taxon>Viridiplantae</taxon>
        <taxon>Streptophyta</taxon>
        <taxon>Embryophyta</taxon>
        <taxon>Tracheophyta</taxon>
        <taxon>Spermatophyta</taxon>
        <taxon>Magnoliopsida</taxon>
        <taxon>eudicotyledons</taxon>
        <taxon>Gunneridae</taxon>
        <taxon>Pentapetalae</taxon>
        <taxon>rosids</taxon>
        <taxon>fabids</taxon>
        <taxon>Fabales</taxon>
        <taxon>Fabaceae</taxon>
        <taxon>Papilionoideae</taxon>
        <taxon>50 kb inversion clade</taxon>
        <taxon>genistoids sensu lato</taxon>
        <taxon>core genistoids</taxon>
        <taxon>Genisteae</taxon>
        <taxon>Lupinus</taxon>
    </lineage>
</organism>
<dbReference type="Gramene" id="OIW06214">
    <property type="protein sequence ID" value="OIW06214"/>
    <property type="gene ID" value="TanjilG_03839"/>
</dbReference>
<gene>
    <name evidence="2" type="ORF">TanjilG_03839</name>
</gene>
<name>A0A1J7H0F0_LUPAN</name>
<dbReference type="Gene3D" id="1.20.5.340">
    <property type="match status" value="1"/>
</dbReference>
<evidence type="ECO:0000256" key="1">
    <source>
        <dbReference type="SAM" id="Coils"/>
    </source>
</evidence>